<dbReference type="Proteomes" id="UP001580407">
    <property type="component" value="Unassembled WGS sequence"/>
</dbReference>
<protein>
    <submittedName>
        <fullName evidence="1">Uncharacterized protein</fullName>
    </submittedName>
</protein>
<evidence type="ECO:0000313" key="2">
    <source>
        <dbReference type="Proteomes" id="UP001580407"/>
    </source>
</evidence>
<keyword evidence="2" id="KW-1185">Reference proteome</keyword>
<dbReference type="EMBL" id="JBHILM010000034">
    <property type="protein sequence ID" value="MFB5684067.1"/>
    <property type="molecule type" value="Genomic_DNA"/>
</dbReference>
<evidence type="ECO:0000313" key="1">
    <source>
        <dbReference type="EMBL" id="MFB5684067.1"/>
    </source>
</evidence>
<name>A0ABV5BEC5_9BACL</name>
<reference evidence="1 2" key="1">
    <citation type="submission" date="2024-09" db="EMBL/GenBank/DDBJ databases">
        <authorList>
            <person name="Ruan L."/>
        </authorList>
    </citation>
    <scope>NUCLEOTIDE SEQUENCE [LARGE SCALE GENOMIC DNA]</scope>
    <source>
        <strain evidence="1 2">D33</strain>
    </source>
</reference>
<proteinExistence type="predicted"/>
<dbReference type="RefSeq" id="WP_375527781.1">
    <property type="nucleotide sequence ID" value="NZ_JBHILM010000034.1"/>
</dbReference>
<comment type="caution">
    <text evidence="1">The sequence shown here is derived from an EMBL/GenBank/DDBJ whole genome shotgun (WGS) entry which is preliminary data.</text>
</comment>
<gene>
    <name evidence="1" type="ORF">ACE3NQ_24445</name>
</gene>
<accession>A0ABV5BEC5</accession>
<sequence>MEKMMNTCFKLQVANLHHNFGSPKLPLIRAGYPLYRDVGRAEVSLSLLPVIAIQPATG</sequence>
<organism evidence="1 2">
    <name type="scientific">Paenibacillus terreus</name>
    <dbReference type="NCBI Taxonomy" id="1387834"/>
    <lineage>
        <taxon>Bacteria</taxon>
        <taxon>Bacillati</taxon>
        <taxon>Bacillota</taxon>
        <taxon>Bacilli</taxon>
        <taxon>Bacillales</taxon>
        <taxon>Paenibacillaceae</taxon>
        <taxon>Paenibacillus</taxon>
    </lineage>
</organism>